<dbReference type="AlphaFoldDB" id="A0A9Q0AM83"/>
<dbReference type="Proteomes" id="UP000829685">
    <property type="component" value="Unassembled WGS sequence"/>
</dbReference>
<dbReference type="PANTHER" id="PTHR47582:SF1">
    <property type="entry name" value="P450, PUTATIVE (EUROFUNG)-RELATED"/>
    <property type="match status" value="1"/>
</dbReference>
<evidence type="ECO:0000313" key="2">
    <source>
        <dbReference type="Proteomes" id="UP000829685"/>
    </source>
</evidence>
<dbReference type="EMBL" id="JAFIMR010000031">
    <property type="protein sequence ID" value="KAI1860567.1"/>
    <property type="molecule type" value="Genomic_DNA"/>
</dbReference>
<organism evidence="1 2">
    <name type="scientific">Neoarthrinium moseri</name>
    <dbReference type="NCBI Taxonomy" id="1658444"/>
    <lineage>
        <taxon>Eukaryota</taxon>
        <taxon>Fungi</taxon>
        <taxon>Dikarya</taxon>
        <taxon>Ascomycota</taxon>
        <taxon>Pezizomycotina</taxon>
        <taxon>Sordariomycetes</taxon>
        <taxon>Xylariomycetidae</taxon>
        <taxon>Amphisphaeriales</taxon>
        <taxon>Apiosporaceae</taxon>
        <taxon>Neoarthrinium</taxon>
    </lineage>
</organism>
<dbReference type="Gene3D" id="1.10.630.10">
    <property type="entry name" value="Cytochrome P450"/>
    <property type="match status" value="1"/>
</dbReference>
<evidence type="ECO:0000313" key="1">
    <source>
        <dbReference type="EMBL" id="KAI1860567.1"/>
    </source>
</evidence>
<dbReference type="GO" id="GO:0004497">
    <property type="term" value="F:monooxygenase activity"/>
    <property type="evidence" value="ECO:0007669"/>
    <property type="project" value="InterPro"/>
</dbReference>
<dbReference type="GO" id="GO:0005506">
    <property type="term" value="F:iron ion binding"/>
    <property type="evidence" value="ECO:0007669"/>
    <property type="project" value="InterPro"/>
</dbReference>
<sequence>MFGHDPREPPPASQSIPFIGHMVGLWQRKFNYYVELSQQRDLPIFTLSIPGQKNVVTKPDLIQTVQKQHRSLEFPPIDVKFASSPVESEWELPSTANTNFAPAVMEPDVDVQVEVRPRQGFEKVKWSINLFASENIFAMVTEDCFRTDK</sequence>
<dbReference type="GO" id="GO:0020037">
    <property type="term" value="F:heme binding"/>
    <property type="evidence" value="ECO:0007669"/>
    <property type="project" value="InterPro"/>
</dbReference>
<keyword evidence="2" id="KW-1185">Reference proteome</keyword>
<dbReference type="InterPro" id="IPR053007">
    <property type="entry name" value="CYP450_monoxygenase_sec-met"/>
</dbReference>
<reference evidence="1" key="1">
    <citation type="submission" date="2021-03" db="EMBL/GenBank/DDBJ databases">
        <title>Revisited historic fungal species revealed as producer of novel bioactive compounds through whole genome sequencing and comparative genomics.</title>
        <authorList>
            <person name="Vignolle G.A."/>
            <person name="Hochenegger N."/>
            <person name="Mach R.L."/>
            <person name="Mach-Aigner A.R."/>
            <person name="Javad Rahimi M."/>
            <person name="Salim K.A."/>
            <person name="Chan C.M."/>
            <person name="Lim L.B.L."/>
            <person name="Cai F."/>
            <person name="Druzhinina I.S."/>
            <person name="U'Ren J.M."/>
            <person name="Derntl C."/>
        </authorList>
    </citation>
    <scope>NUCLEOTIDE SEQUENCE</scope>
    <source>
        <strain evidence="1">TUCIM 5799</strain>
    </source>
</reference>
<proteinExistence type="predicted"/>
<name>A0A9Q0AM83_9PEZI</name>
<dbReference type="InterPro" id="IPR036396">
    <property type="entry name" value="Cyt_P450_sf"/>
</dbReference>
<comment type="caution">
    <text evidence="1">The sequence shown here is derived from an EMBL/GenBank/DDBJ whole genome shotgun (WGS) entry which is preliminary data.</text>
</comment>
<gene>
    <name evidence="1" type="ORF">JX265_009966</name>
</gene>
<dbReference type="GO" id="GO:0016705">
    <property type="term" value="F:oxidoreductase activity, acting on paired donors, with incorporation or reduction of molecular oxygen"/>
    <property type="evidence" value="ECO:0007669"/>
    <property type="project" value="InterPro"/>
</dbReference>
<dbReference type="PANTHER" id="PTHR47582">
    <property type="entry name" value="P450, PUTATIVE (EUROFUNG)-RELATED"/>
    <property type="match status" value="1"/>
</dbReference>
<accession>A0A9Q0AM83</accession>
<protein>
    <submittedName>
        <fullName evidence="1">Uncharacterized protein</fullName>
    </submittedName>
</protein>